<proteinExistence type="predicted"/>
<dbReference type="EMBL" id="JBHSYS010000001">
    <property type="protein sequence ID" value="MFC6956116.1"/>
    <property type="molecule type" value="Genomic_DNA"/>
</dbReference>
<organism evidence="4 5">
    <name type="scientific">Glycomyces mayteni</name>
    <dbReference type="NCBI Taxonomy" id="543887"/>
    <lineage>
        <taxon>Bacteria</taxon>
        <taxon>Bacillati</taxon>
        <taxon>Actinomycetota</taxon>
        <taxon>Actinomycetes</taxon>
        <taxon>Glycomycetales</taxon>
        <taxon>Glycomycetaceae</taxon>
        <taxon>Glycomyces</taxon>
    </lineage>
</organism>
<dbReference type="InterPro" id="IPR000182">
    <property type="entry name" value="GNAT_dom"/>
</dbReference>
<keyword evidence="1 4" id="KW-0808">Transferase</keyword>
<feature type="domain" description="N-acetyltransferase" evidence="3">
    <location>
        <begin position="1"/>
        <end position="169"/>
    </location>
</feature>
<dbReference type="PANTHER" id="PTHR43877">
    <property type="entry name" value="AMINOALKYLPHOSPHONATE N-ACETYLTRANSFERASE-RELATED-RELATED"/>
    <property type="match status" value="1"/>
</dbReference>
<protein>
    <submittedName>
        <fullName evidence="4">GNAT family N-acetyltransferase</fullName>
        <ecNumber evidence="4">2.3.-.-</ecNumber>
    </submittedName>
</protein>
<keyword evidence="2 4" id="KW-0012">Acyltransferase</keyword>
<dbReference type="PANTHER" id="PTHR43877:SF1">
    <property type="entry name" value="ACETYLTRANSFERASE"/>
    <property type="match status" value="1"/>
</dbReference>
<keyword evidence="5" id="KW-1185">Reference proteome</keyword>
<evidence type="ECO:0000256" key="1">
    <source>
        <dbReference type="ARBA" id="ARBA00022679"/>
    </source>
</evidence>
<dbReference type="SUPFAM" id="SSF55729">
    <property type="entry name" value="Acyl-CoA N-acyltransferases (Nat)"/>
    <property type="match status" value="2"/>
</dbReference>
<comment type="caution">
    <text evidence="4">The sequence shown here is derived from an EMBL/GenBank/DDBJ whole genome shotgun (WGS) entry which is preliminary data.</text>
</comment>
<reference evidence="5" key="1">
    <citation type="journal article" date="2019" name="Int. J. Syst. Evol. Microbiol.">
        <title>The Global Catalogue of Microorganisms (GCM) 10K type strain sequencing project: providing services to taxonomists for standard genome sequencing and annotation.</title>
        <authorList>
            <consortium name="The Broad Institute Genomics Platform"/>
            <consortium name="The Broad Institute Genome Sequencing Center for Infectious Disease"/>
            <person name="Wu L."/>
            <person name="Ma J."/>
        </authorList>
    </citation>
    <scope>NUCLEOTIDE SEQUENCE [LARGE SCALE GENOMIC DNA]</scope>
    <source>
        <strain evidence="5">KACC 12634</strain>
    </source>
</reference>
<accession>A0ABW2D5F6</accession>
<dbReference type="RefSeq" id="WP_382353538.1">
    <property type="nucleotide sequence ID" value="NZ_JBHMBP010000004.1"/>
</dbReference>
<name>A0ABW2D5F6_9ACTN</name>
<gene>
    <name evidence="4" type="ORF">ACFQS3_02795</name>
</gene>
<evidence type="ECO:0000259" key="3">
    <source>
        <dbReference type="PROSITE" id="PS51186"/>
    </source>
</evidence>
<evidence type="ECO:0000313" key="5">
    <source>
        <dbReference type="Proteomes" id="UP001596470"/>
    </source>
</evidence>
<dbReference type="Gene3D" id="3.40.630.30">
    <property type="match status" value="1"/>
</dbReference>
<dbReference type="CDD" id="cd04301">
    <property type="entry name" value="NAT_SF"/>
    <property type="match status" value="1"/>
</dbReference>
<sequence length="340" mass="37177">MQITPVDRADDRMAGEILALVNAVLDADAPENRRPVEQTFRAELRQDRPGLDIAYFAAVEDGALAGYIGIAFLTGDNPHLAMAELMVRPDKRRRGIGAALLAHYVDYAAEHGRTDLTAGTLTTWGDGPRRPGTGAEFLERNGFSLALVQVNRRSRTDALGPEEERLLWDQAVAAAADYEVRTWTGPAPDDLIESLCRLDAMTRVEVPTGDVEMEPERVDVARARAKEALAAAIHEIPVKAAAVHRATGEAVAYTHVHAYADPAAAHAAQGITIVDPAHRGHRLGMLLKLANLRQLRERFPRVAEIWTENADVNGHMVAINDQLGYEAVDALSVYQRKLKP</sequence>
<dbReference type="Pfam" id="PF00583">
    <property type="entry name" value="Acetyltransf_1"/>
    <property type="match status" value="1"/>
</dbReference>
<dbReference type="EC" id="2.3.-.-" evidence="4"/>
<dbReference type="PROSITE" id="PS51186">
    <property type="entry name" value="GNAT"/>
    <property type="match status" value="1"/>
</dbReference>
<dbReference type="GO" id="GO:0016746">
    <property type="term" value="F:acyltransferase activity"/>
    <property type="evidence" value="ECO:0007669"/>
    <property type="project" value="UniProtKB-KW"/>
</dbReference>
<dbReference type="InterPro" id="IPR050832">
    <property type="entry name" value="Bact_Acetyltransf"/>
</dbReference>
<dbReference type="Proteomes" id="UP001596470">
    <property type="component" value="Unassembled WGS sequence"/>
</dbReference>
<dbReference type="InterPro" id="IPR016181">
    <property type="entry name" value="Acyl_CoA_acyltransferase"/>
</dbReference>
<evidence type="ECO:0000313" key="4">
    <source>
        <dbReference type="EMBL" id="MFC6956116.1"/>
    </source>
</evidence>
<evidence type="ECO:0000256" key="2">
    <source>
        <dbReference type="ARBA" id="ARBA00023315"/>
    </source>
</evidence>